<protein>
    <submittedName>
        <fullName evidence="7">MFS general substrate transporter</fullName>
    </submittedName>
</protein>
<feature type="region of interest" description="Disordered" evidence="5">
    <location>
        <begin position="435"/>
        <end position="462"/>
    </location>
</feature>
<evidence type="ECO:0000256" key="5">
    <source>
        <dbReference type="SAM" id="MobiDB-lite"/>
    </source>
</evidence>
<gene>
    <name evidence="7" type="ORF">OBBRIDRAFT_815697</name>
</gene>
<name>A0A8E2AG94_9APHY</name>
<dbReference type="OrthoDB" id="196103at2759"/>
<reference evidence="7 8" key="1">
    <citation type="submission" date="2016-07" db="EMBL/GenBank/DDBJ databases">
        <title>Draft genome of the white-rot fungus Obba rivulosa 3A-2.</title>
        <authorList>
            <consortium name="DOE Joint Genome Institute"/>
            <person name="Miettinen O."/>
            <person name="Riley R."/>
            <person name="Acob R."/>
            <person name="Barry K."/>
            <person name="Cullen D."/>
            <person name="De Vries R."/>
            <person name="Hainaut M."/>
            <person name="Hatakka A."/>
            <person name="Henrissat B."/>
            <person name="Hilden K."/>
            <person name="Kuo R."/>
            <person name="Labutti K."/>
            <person name="Lipzen A."/>
            <person name="Makela M.R."/>
            <person name="Sandor L."/>
            <person name="Spatafora J.W."/>
            <person name="Grigoriev I.V."/>
            <person name="Hibbett D.S."/>
        </authorList>
    </citation>
    <scope>NUCLEOTIDE SEQUENCE [LARGE SCALE GENOMIC DNA]</scope>
    <source>
        <strain evidence="7 8">3A-2</strain>
    </source>
</reference>
<feature type="transmembrane region" description="Helical" evidence="6">
    <location>
        <begin position="66"/>
        <end position="83"/>
    </location>
</feature>
<evidence type="ECO:0000256" key="2">
    <source>
        <dbReference type="ARBA" id="ARBA00022692"/>
    </source>
</evidence>
<feature type="transmembrane region" description="Helical" evidence="6">
    <location>
        <begin position="393"/>
        <end position="413"/>
    </location>
</feature>
<dbReference type="AlphaFoldDB" id="A0A8E2AG94"/>
<keyword evidence="4 6" id="KW-0472">Membrane</keyword>
<feature type="transmembrane region" description="Helical" evidence="6">
    <location>
        <begin position="162"/>
        <end position="181"/>
    </location>
</feature>
<feature type="compositionally biased region" description="Basic and acidic residues" evidence="5">
    <location>
        <begin position="447"/>
        <end position="462"/>
    </location>
</feature>
<feature type="transmembrane region" description="Helical" evidence="6">
    <location>
        <begin position="283"/>
        <end position="308"/>
    </location>
</feature>
<dbReference type="Proteomes" id="UP000250043">
    <property type="component" value="Unassembled WGS sequence"/>
</dbReference>
<accession>A0A8E2AG94</accession>
<comment type="subcellular location">
    <subcellularLocation>
        <location evidence="1">Membrane</location>
        <topology evidence="1">Multi-pass membrane protein</topology>
    </subcellularLocation>
</comment>
<feature type="transmembrane region" description="Helical" evidence="6">
    <location>
        <begin position="252"/>
        <end position="271"/>
    </location>
</feature>
<dbReference type="GO" id="GO:0016020">
    <property type="term" value="C:membrane"/>
    <property type="evidence" value="ECO:0007669"/>
    <property type="project" value="UniProtKB-SubCell"/>
</dbReference>
<dbReference type="PANTHER" id="PTHR23294">
    <property type="entry name" value="ET TRANSLATION PRODUCT-RELATED"/>
    <property type="match status" value="1"/>
</dbReference>
<feature type="transmembrane region" description="Helical" evidence="6">
    <location>
        <begin position="129"/>
        <end position="150"/>
    </location>
</feature>
<keyword evidence="3 6" id="KW-1133">Transmembrane helix</keyword>
<dbReference type="EMBL" id="KV722802">
    <property type="protein sequence ID" value="OCH83821.1"/>
    <property type="molecule type" value="Genomic_DNA"/>
</dbReference>
<evidence type="ECO:0000256" key="1">
    <source>
        <dbReference type="ARBA" id="ARBA00004141"/>
    </source>
</evidence>
<dbReference type="Pfam" id="PF05978">
    <property type="entry name" value="UNC-93"/>
    <property type="match status" value="1"/>
</dbReference>
<dbReference type="PANTHER" id="PTHR23294:SF17">
    <property type="entry name" value="DUF895 DOMAIN MEMBRANE PROTEIN"/>
    <property type="match status" value="1"/>
</dbReference>
<dbReference type="SUPFAM" id="SSF103473">
    <property type="entry name" value="MFS general substrate transporter"/>
    <property type="match status" value="1"/>
</dbReference>
<dbReference type="InterPro" id="IPR051617">
    <property type="entry name" value="UNC-93-like_regulator"/>
</dbReference>
<dbReference type="Gene3D" id="1.20.1250.20">
    <property type="entry name" value="MFS general substrate transporter like domains"/>
    <property type="match status" value="1"/>
</dbReference>
<feature type="transmembrane region" description="Helical" evidence="6">
    <location>
        <begin position="216"/>
        <end position="232"/>
    </location>
</feature>
<dbReference type="InterPro" id="IPR010291">
    <property type="entry name" value="Ion_channel_UNC-93"/>
</dbReference>
<feature type="transmembrane region" description="Helical" evidence="6">
    <location>
        <begin position="40"/>
        <end position="60"/>
    </location>
</feature>
<evidence type="ECO:0000256" key="3">
    <source>
        <dbReference type="ARBA" id="ARBA00022989"/>
    </source>
</evidence>
<feature type="transmembrane region" description="Helical" evidence="6">
    <location>
        <begin position="6"/>
        <end position="28"/>
    </location>
</feature>
<evidence type="ECO:0000313" key="8">
    <source>
        <dbReference type="Proteomes" id="UP000250043"/>
    </source>
</evidence>
<keyword evidence="2 6" id="KW-0812">Transmembrane</keyword>
<evidence type="ECO:0000256" key="6">
    <source>
        <dbReference type="SAM" id="Phobius"/>
    </source>
</evidence>
<dbReference type="InterPro" id="IPR036259">
    <property type="entry name" value="MFS_trans_sf"/>
</dbReference>
<sequence>MTQVVLVGITCFATVGMFSAVSNLGAGGTQDVSLSDTSNGVLYGFFAVVGIISGGITNLLGPKLTLFFGTLGYALYVGALWCLQTQGTNWFLIFAGAILGITAAMLWSAQGCIMMSYPLEKDKGKAFAIFWAIYQFGSFIGSVIALAINIRTGGLNTVSTSTYTAFLIIIFIGVASAFLILPPNKVIRPDGTIVKVRAASKPRDEVVGMWNLLKDWRMLCLLPMFFASNYFYSYQGSVNAHRFDGPTRALNATLEGAGAIVGALLIGYLVLDIKFLHRRTRGYLGLAVVTIMTIIIWSVALAWQVTFNRADAAALPKINYKDADYKGKGALYFFFFFGDACYQALAYWIMSALTNDPFTLARYAGLYKAVQSAGSAGSFGMDAVNTPFLNEHLASWIMMLASFPFAFVVIHTIRETNYDSEEVVYVDDIKKSEMEQGRGVELGRTPSIEKESISADAEAVKS</sequence>
<keyword evidence="8" id="KW-1185">Reference proteome</keyword>
<feature type="transmembrane region" description="Helical" evidence="6">
    <location>
        <begin position="90"/>
        <end position="109"/>
    </location>
</feature>
<evidence type="ECO:0000256" key="4">
    <source>
        <dbReference type="ARBA" id="ARBA00023136"/>
    </source>
</evidence>
<organism evidence="7 8">
    <name type="scientific">Obba rivulosa</name>
    <dbReference type="NCBI Taxonomy" id="1052685"/>
    <lineage>
        <taxon>Eukaryota</taxon>
        <taxon>Fungi</taxon>
        <taxon>Dikarya</taxon>
        <taxon>Basidiomycota</taxon>
        <taxon>Agaricomycotina</taxon>
        <taxon>Agaricomycetes</taxon>
        <taxon>Polyporales</taxon>
        <taxon>Gelatoporiaceae</taxon>
        <taxon>Obba</taxon>
    </lineage>
</organism>
<feature type="transmembrane region" description="Helical" evidence="6">
    <location>
        <begin position="329"/>
        <end position="350"/>
    </location>
</feature>
<proteinExistence type="predicted"/>
<evidence type="ECO:0000313" key="7">
    <source>
        <dbReference type="EMBL" id="OCH83821.1"/>
    </source>
</evidence>